<evidence type="ECO:0000256" key="5">
    <source>
        <dbReference type="ARBA" id="ARBA00023077"/>
    </source>
</evidence>
<dbReference type="PATRIC" id="fig|1121022.4.peg.4036"/>
<accession>V4PAX8</accession>
<dbReference type="PROSITE" id="PS52016">
    <property type="entry name" value="TONB_DEPENDENT_REC_3"/>
    <property type="match status" value="1"/>
</dbReference>
<dbReference type="SUPFAM" id="SSF56935">
    <property type="entry name" value="Porins"/>
    <property type="match status" value="1"/>
</dbReference>
<protein>
    <recommendedName>
        <fullName evidence="15">TonB-denpendent receptor</fullName>
    </recommendedName>
</protein>
<keyword evidence="4 8" id="KW-0812">Transmembrane</keyword>
<reference evidence="13 14" key="1">
    <citation type="journal article" date="2014" name="Nature">
        <title>Sequential evolution of bacterial morphology by co-option of a developmental regulator.</title>
        <authorList>
            <person name="Jiang C."/>
            <person name="Brown P.J."/>
            <person name="Ducret A."/>
            <person name="Brun Y.V."/>
        </authorList>
    </citation>
    <scope>NUCLEOTIDE SEQUENCE [LARGE SCALE GENOMIC DNA]</scope>
    <source>
        <strain evidence="13 14">DSM 16100</strain>
    </source>
</reference>
<name>V4PAX8_9CAUL</name>
<dbReference type="InterPro" id="IPR039426">
    <property type="entry name" value="TonB-dep_rcpt-like"/>
</dbReference>
<gene>
    <name evidence="13" type="ORF">ABENE_19695</name>
</gene>
<evidence type="ECO:0000256" key="6">
    <source>
        <dbReference type="ARBA" id="ARBA00023136"/>
    </source>
</evidence>
<dbReference type="InterPro" id="IPR037066">
    <property type="entry name" value="Plug_dom_sf"/>
</dbReference>
<dbReference type="PANTHER" id="PTHR40980:SF4">
    <property type="entry name" value="TONB-DEPENDENT RECEPTOR-LIKE BETA-BARREL DOMAIN-CONTAINING PROTEIN"/>
    <property type="match status" value="1"/>
</dbReference>
<evidence type="ECO:0000259" key="12">
    <source>
        <dbReference type="Pfam" id="PF07715"/>
    </source>
</evidence>
<dbReference type="InterPro" id="IPR036942">
    <property type="entry name" value="Beta-barrel_TonB_sf"/>
</dbReference>
<dbReference type="RefSeq" id="WP_018083672.1">
    <property type="nucleotide sequence ID" value="NZ_AQWM01000039.1"/>
</dbReference>
<dbReference type="Gene3D" id="2.40.170.20">
    <property type="entry name" value="TonB-dependent receptor, beta-barrel domain"/>
    <property type="match status" value="1"/>
</dbReference>
<dbReference type="EMBL" id="AWGB01000064">
    <property type="protein sequence ID" value="ESQ84249.1"/>
    <property type="molecule type" value="Genomic_DNA"/>
</dbReference>
<comment type="similarity">
    <text evidence="8 9">Belongs to the TonB-dependent receptor family.</text>
</comment>
<evidence type="ECO:0008006" key="15">
    <source>
        <dbReference type="Google" id="ProtNLM"/>
    </source>
</evidence>
<keyword evidence="6 8" id="KW-0472">Membrane</keyword>
<feature type="domain" description="TonB-dependent receptor-like beta-barrel" evidence="11">
    <location>
        <begin position="431"/>
        <end position="906"/>
    </location>
</feature>
<keyword evidence="10" id="KW-0732">Signal</keyword>
<evidence type="ECO:0000256" key="10">
    <source>
        <dbReference type="SAM" id="SignalP"/>
    </source>
</evidence>
<organism evidence="13 14">
    <name type="scientific">Asticcacaulis benevestitus DSM 16100 = ATCC BAA-896</name>
    <dbReference type="NCBI Taxonomy" id="1121022"/>
    <lineage>
        <taxon>Bacteria</taxon>
        <taxon>Pseudomonadati</taxon>
        <taxon>Pseudomonadota</taxon>
        <taxon>Alphaproteobacteria</taxon>
        <taxon>Caulobacterales</taxon>
        <taxon>Caulobacteraceae</taxon>
        <taxon>Asticcacaulis</taxon>
    </lineage>
</organism>
<dbReference type="OrthoDB" id="5476657at2"/>
<dbReference type="STRING" id="1121022.GCA_000376105_03987"/>
<evidence type="ECO:0000256" key="2">
    <source>
        <dbReference type="ARBA" id="ARBA00022448"/>
    </source>
</evidence>
<dbReference type="AlphaFoldDB" id="V4PAX8"/>
<evidence type="ECO:0000256" key="3">
    <source>
        <dbReference type="ARBA" id="ARBA00022452"/>
    </source>
</evidence>
<sequence length="941" mass="102328">MTKRNFKQGLMASALTVMTLGMAWTAAHAQDAAPTDTEAADQSTVVVVYATRDKAINAQMKAINTISVLSKDDLDHTAVHNVAEALGTLPGVNVMNTGNSFFGGIDGASRGEGMFVSLRGMNSEYNVNMINGVTVAQGMPYSRGVQLSLLPPSGLQTIVLNLTSTADMDGDAIGGTVDFRTPTAFNFSDKTHASVTLSGRLESRARDYDDSGLGGGIAGEYATKFGPNGQFGVYGSLFYDERAYANSESAGLMAATNDGGWDYLVMDAPTNGKSYPGLDKQANMVQTGINVGVSNGSTKRWGGNLSFDWNVDDTLSLYARASYARADTEQNSTLSQYASASKSHNQVGTTDRYALSVDQISTRVWYETNPEVATLSTFTLGGEKRAGAWTLSPSVFMSYGNNDRPDHIETSARINQSDNYNHGSNRPLGGLSIGYDNNGFPIPLYTTDIYNDLNHSDTALLARRSGQLTESFSNQTKGGFKLDARYDADGGALQYIKTGFKFTDSLRRVTNRDWTNAHFANSLGHGGETWASLGIADGEYSSVFPGVYNWAVPKVNESVLLDYFNKFRTVESFDTCVGYDKTTAQTIQKSYDDNYNCNTQKGTEAVTAAYVMADYKFGNLEVLPGLRYEHAQIDNTYWVRASDDSTEGTKDVSHFESNRVEYDKVLPSVFLNYRPAGNAVYRASIWTSYTRPPFTQLGGGAQTSTSDDGTTTITKGNPNLKAIDAVNYDLAAEWTTSAGGHAQISAYYKALSHYIFDNGSNYLNGTKAIEGQVKTNMPENGGDGHVTGLEAQIRQKFTTLPGWMSGFGLAGNATRQWTIVDLGSDLGSGQKKPIQNAPEWLANASIFYEKYGMSLDLNYGYKGAYLANYAVIGGVDVWVKPTRRVDLHAGYKVNDHVKIDLSVANLLKDYSYWAHVGKRAFAINDIVDTGRTTLLTVKYDY</sequence>
<dbReference type="PANTHER" id="PTHR40980">
    <property type="entry name" value="PLUG DOMAIN-CONTAINING PROTEIN"/>
    <property type="match status" value="1"/>
</dbReference>
<feature type="chain" id="PRO_5004726965" description="TonB-denpendent receptor" evidence="10">
    <location>
        <begin position="30"/>
        <end position="941"/>
    </location>
</feature>
<keyword evidence="7 8" id="KW-0998">Cell outer membrane</keyword>
<dbReference type="Pfam" id="PF00593">
    <property type="entry name" value="TonB_dep_Rec_b-barrel"/>
    <property type="match status" value="1"/>
</dbReference>
<feature type="signal peptide" evidence="10">
    <location>
        <begin position="1"/>
        <end position="29"/>
    </location>
</feature>
<dbReference type="NCBIfam" id="TIGR01782">
    <property type="entry name" value="TonB-Xanth-Caul"/>
    <property type="match status" value="1"/>
</dbReference>
<dbReference type="Pfam" id="PF07715">
    <property type="entry name" value="Plug"/>
    <property type="match status" value="1"/>
</dbReference>
<dbReference type="GO" id="GO:0009279">
    <property type="term" value="C:cell outer membrane"/>
    <property type="evidence" value="ECO:0007669"/>
    <property type="project" value="UniProtKB-SubCell"/>
</dbReference>
<evidence type="ECO:0000256" key="9">
    <source>
        <dbReference type="RuleBase" id="RU003357"/>
    </source>
</evidence>
<comment type="subcellular location">
    <subcellularLocation>
        <location evidence="1 8">Cell outer membrane</location>
        <topology evidence="1 8">Multi-pass membrane protein</topology>
    </subcellularLocation>
</comment>
<feature type="domain" description="TonB-dependent receptor plug" evidence="12">
    <location>
        <begin position="60"/>
        <end position="176"/>
    </location>
</feature>
<evidence type="ECO:0000256" key="8">
    <source>
        <dbReference type="PROSITE-ProRule" id="PRU01360"/>
    </source>
</evidence>
<keyword evidence="3 8" id="KW-1134">Transmembrane beta strand</keyword>
<evidence type="ECO:0000259" key="11">
    <source>
        <dbReference type="Pfam" id="PF00593"/>
    </source>
</evidence>
<dbReference type="InterPro" id="IPR010104">
    <property type="entry name" value="TonB_rcpt_bac"/>
</dbReference>
<keyword evidence="2 8" id="KW-0813">Transport</keyword>
<dbReference type="InterPro" id="IPR000531">
    <property type="entry name" value="Beta-barrel_TonB"/>
</dbReference>
<evidence type="ECO:0000313" key="14">
    <source>
        <dbReference type="Proteomes" id="UP000017837"/>
    </source>
</evidence>
<evidence type="ECO:0000256" key="4">
    <source>
        <dbReference type="ARBA" id="ARBA00022692"/>
    </source>
</evidence>
<evidence type="ECO:0000313" key="13">
    <source>
        <dbReference type="EMBL" id="ESQ84249.1"/>
    </source>
</evidence>
<dbReference type="Proteomes" id="UP000017837">
    <property type="component" value="Unassembled WGS sequence"/>
</dbReference>
<proteinExistence type="inferred from homology"/>
<comment type="caution">
    <text evidence="13">The sequence shown here is derived from an EMBL/GenBank/DDBJ whole genome shotgun (WGS) entry which is preliminary data.</text>
</comment>
<dbReference type="Gene3D" id="2.170.130.10">
    <property type="entry name" value="TonB-dependent receptor, plug domain"/>
    <property type="match status" value="1"/>
</dbReference>
<dbReference type="eggNOG" id="COG1629">
    <property type="taxonomic scope" value="Bacteria"/>
</dbReference>
<evidence type="ECO:0000256" key="1">
    <source>
        <dbReference type="ARBA" id="ARBA00004571"/>
    </source>
</evidence>
<dbReference type="InterPro" id="IPR012910">
    <property type="entry name" value="Plug_dom"/>
</dbReference>
<keyword evidence="5 9" id="KW-0798">TonB box</keyword>
<evidence type="ECO:0000256" key="7">
    <source>
        <dbReference type="ARBA" id="ARBA00023237"/>
    </source>
</evidence>
<keyword evidence="14" id="KW-1185">Reference proteome</keyword>
<dbReference type="eggNOG" id="COG4771">
    <property type="taxonomic scope" value="Bacteria"/>
</dbReference>